<dbReference type="Proteomes" id="UP000314294">
    <property type="component" value="Unassembled WGS sequence"/>
</dbReference>
<organism evidence="1 2">
    <name type="scientific">Liparis tanakae</name>
    <name type="common">Tanaka's snailfish</name>
    <dbReference type="NCBI Taxonomy" id="230148"/>
    <lineage>
        <taxon>Eukaryota</taxon>
        <taxon>Metazoa</taxon>
        <taxon>Chordata</taxon>
        <taxon>Craniata</taxon>
        <taxon>Vertebrata</taxon>
        <taxon>Euteleostomi</taxon>
        <taxon>Actinopterygii</taxon>
        <taxon>Neopterygii</taxon>
        <taxon>Teleostei</taxon>
        <taxon>Neoteleostei</taxon>
        <taxon>Acanthomorphata</taxon>
        <taxon>Eupercaria</taxon>
        <taxon>Perciformes</taxon>
        <taxon>Cottioidei</taxon>
        <taxon>Cottales</taxon>
        <taxon>Liparidae</taxon>
        <taxon>Liparis</taxon>
    </lineage>
</organism>
<gene>
    <name evidence="1" type="ORF">EYF80_032994</name>
</gene>
<evidence type="ECO:0000313" key="2">
    <source>
        <dbReference type="Proteomes" id="UP000314294"/>
    </source>
</evidence>
<protein>
    <submittedName>
        <fullName evidence="1">Uncharacterized protein</fullName>
    </submittedName>
</protein>
<dbReference type="EMBL" id="SRLO01000420">
    <property type="protein sequence ID" value="TNN56816.1"/>
    <property type="molecule type" value="Genomic_DNA"/>
</dbReference>
<evidence type="ECO:0000313" key="1">
    <source>
        <dbReference type="EMBL" id="TNN56816.1"/>
    </source>
</evidence>
<comment type="caution">
    <text evidence="1">The sequence shown here is derived from an EMBL/GenBank/DDBJ whole genome shotgun (WGS) entry which is preliminary data.</text>
</comment>
<keyword evidence="2" id="KW-1185">Reference proteome</keyword>
<name>A0A4Z2GTH5_9TELE</name>
<accession>A0A4Z2GTH5</accession>
<reference evidence="1 2" key="1">
    <citation type="submission" date="2019-03" db="EMBL/GenBank/DDBJ databases">
        <title>First draft genome of Liparis tanakae, snailfish: a comprehensive survey of snailfish specific genes.</title>
        <authorList>
            <person name="Kim W."/>
            <person name="Song I."/>
            <person name="Jeong J.-H."/>
            <person name="Kim D."/>
            <person name="Kim S."/>
            <person name="Ryu S."/>
            <person name="Song J.Y."/>
            <person name="Lee S.K."/>
        </authorList>
    </citation>
    <scope>NUCLEOTIDE SEQUENCE [LARGE SCALE GENOMIC DNA]</scope>
    <source>
        <tissue evidence="1">Muscle</tissue>
    </source>
</reference>
<proteinExistence type="predicted"/>
<sequence length="72" mass="7788">MTEAEMEAPARNGGGDEDQRWIGVYHWRGRGETGKHRLIKLKALGPEASDNKGSGSLKAALCLKGVTESVQH</sequence>
<dbReference type="AlphaFoldDB" id="A0A4Z2GTH5"/>